<evidence type="ECO:0000313" key="2">
    <source>
        <dbReference type="EMBL" id="MFC4388565.1"/>
    </source>
</evidence>
<name>A0ABV8VY73_9BACI</name>
<keyword evidence="1" id="KW-0472">Membrane</keyword>
<dbReference type="InterPro" id="IPR038503">
    <property type="entry name" value="SpoIIIAH_sf"/>
</dbReference>
<accession>A0ABV8VY73</accession>
<evidence type="ECO:0000256" key="1">
    <source>
        <dbReference type="SAM" id="Phobius"/>
    </source>
</evidence>
<evidence type="ECO:0000313" key="3">
    <source>
        <dbReference type="Proteomes" id="UP001595880"/>
    </source>
</evidence>
<organism evidence="2 3">
    <name type="scientific">Gracilibacillus marinus</name>
    <dbReference type="NCBI Taxonomy" id="630535"/>
    <lineage>
        <taxon>Bacteria</taxon>
        <taxon>Bacillati</taxon>
        <taxon>Bacillota</taxon>
        <taxon>Bacilli</taxon>
        <taxon>Bacillales</taxon>
        <taxon>Bacillaceae</taxon>
        <taxon>Gracilibacillus</taxon>
    </lineage>
</organism>
<dbReference type="EMBL" id="JBHSDV010000003">
    <property type="protein sequence ID" value="MFC4388565.1"/>
    <property type="molecule type" value="Genomic_DNA"/>
</dbReference>
<dbReference type="Pfam" id="PF12685">
    <property type="entry name" value="SpoIIIAH"/>
    <property type="match status" value="1"/>
</dbReference>
<feature type="transmembrane region" description="Helical" evidence="1">
    <location>
        <begin position="7"/>
        <end position="24"/>
    </location>
</feature>
<proteinExistence type="predicted"/>
<gene>
    <name evidence="2" type="ORF">ACFOZ1_12240</name>
</gene>
<keyword evidence="1" id="KW-0812">Transmembrane</keyword>
<dbReference type="Gene3D" id="1.10.287.4300">
    <property type="entry name" value="Stage III sporulation protein AH-like"/>
    <property type="match status" value="1"/>
</dbReference>
<keyword evidence="3" id="KW-1185">Reference proteome</keyword>
<dbReference type="RefSeq" id="WP_390199668.1">
    <property type="nucleotide sequence ID" value="NZ_JBHSDV010000003.1"/>
</dbReference>
<reference evidence="3" key="1">
    <citation type="journal article" date="2019" name="Int. J. Syst. Evol. Microbiol.">
        <title>The Global Catalogue of Microorganisms (GCM) 10K type strain sequencing project: providing services to taxonomists for standard genome sequencing and annotation.</title>
        <authorList>
            <consortium name="The Broad Institute Genomics Platform"/>
            <consortium name="The Broad Institute Genome Sequencing Center for Infectious Disease"/>
            <person name="Wu L."/>
            <person name="Ma J."/>
        </authorList>
    </citation>
    <scope>NUCLEOTIDE SEQUENCE [LARGE SCALE GENOMIC DNA]</scope>
    <source>
        <strain evidence="3">KACC 14058</strain>
    </source>
</reference>
<comment type="caution">
    <text evidence="2">The sequence shown here is derived from an EMBL/GenBank/DDBJ whole genome shotgun (WGS) entry which is preliminary data.</text>
</comment>
<keyword evidence="1" id="KW-1133">Transmembrane helix</keyword>
<dbReference type="InterPro" id="IPR024232">
    <property type="entry name" value="SpoIIIAH"/>
</dbReference>
<sequence length="185" mass="20848">MLKKQTVWLLTMLSLMVVLSVYYLNAPKQGDLAFNNEQDNVSTELLDQETNTSGVTDLSEEVDTSSISTDEQFAAVRLEVMNQRSLEKERLESIVASAEATSEEKNIAYEAMKEMEVMESKEAILEDTIKSINGYDHVLVRNVSNNNIVVTVQTDTLSKKEANRIIQQTKDEFGEVNIEVQYKAS</sequence>
<protein>
    <submittedName>
        <fullName evidence="2">SpoIIIAH-like family protein</fullName>
    </submittedName>
</protein>
<dbReference type="Proteomes" id="UP001595880">
    <property type="component" value="Unassembled WGS sequence"/>
</dbReference>